<gene>
    <name evidence="1" type="ORF">MTUNDRAET4_1587</name>
</gene>
<dbReference type="Proteomes" id="UP000294360">
    <property type="component" value="Chromosome"/>
</dbReference>
<evidence type="ECO:0000313" key="2">
    <source>
        <dbReference type="Proteomes" id="UP000294360"/>
    </source>
</evidence>
<dbReference type="AlphaFoldDB" id="A0A4U8Z0A6"/>
<dbReference type="KEGG" id="mtun:MTUNDRAET4_1587"/>
<accession>A0A4U8Z0A6</accession>
<dbReference type="EMBL" id="LR536450">
    <property type="protein sequence ID" value="VFU08480.1"/>
    <property type="molecule type" value="Genomic_DNA"/>
</dbReference>
<organism evidence="1 2">
    <name type="scientific">Methylocella tundrae</name>
    <dbReference type="NCBI Taxonomy" id="227605"/>
    <lineage>
        <taxon>Bacteria</taxon>
        <taxon>Pseudomonadati</taxon>
        <taxon>Pseudomonadota</taxon>
        <taxon>Alphaproteobacteria</taxon>
        <taxon>Hyphomicrobiales</taxon>
        <taxon>Beijerinckiaceae</taxon>
        <taxon>Methylocella</taxon>
    </lineage>
</organism>
<protein>
    <submittedName>
        <fullName evidence="1">Uncharacterized protein</fullName>
    </submittedName>
</protein>
<reference evidence="1 2" key="1">
    <citation type="submission" date="2019-03" db="EMBL/GenBank/DDBJ databases">
        <authorList>
            <person name="Kox A.R. M."/>
        </authorList>
    </citation>
    <scope>NUCLEOTIDE SEQUENCE [LARGE SCALE GENOMIC DNA]</scope>
    <source>
        <strain evidence="1">MTUNDRAET4 annotated genome</strain>
    </source>
</reference>
<evidence type="ECO:0000313" key="1">
    <source>
        <dbReference type="EMBL" id="VFU08480.1"/>
    </source>
</evidence>
<proteinExistence type="predicted"/>
<sequence>MAVFSPIIIGSAKFITESIFDAIVKIAAGRKSEATVALETIRESWLGLSKQFSAKDKWRSAGLLSLEGAGCWV</sequence>
<name>A0A4U8Z0A6_METTU</name>